<organism evidence="4 5">
    <name type="scientific">Granulicatella seriolae</name>
    <dbReference type="NCBI Taxonomy" id="2967226"/>
    <lineage>
        <taxon>Bacteria</taxon>
        <taxon>Bacillati</taxon>
        <taxon>Bacillota</taxon>
        <taxon>Bacilli</taxon>
        <taxon>Lactobacillales</taxon>
        <taxon>Carnobacteriaceae</taxon>
        <taxon>Granulicatella</taxon>
    </lineage>
</organism>
<name>A0ABT1WPK8_9LACT</name>
<gene>
    <name evidence="4" type="ORF">NPA36_05965</name>
</gene>
<comment type="caution">
    <text evidence="4">The sequence shown here is derived from an EMBL/GenBank/DDBJ whole genome shotgun (WGS) entry which is preliminary data.</text>
</comment>
<keyword evidence="5" id="KW-1185">Reference proteome</keyword>
<accession>A0ABT1WPK8</accession>
<sequence>MTDPIKQDTVDDLLANPFGDQVLHPGLEEVAKDFPAAQTKETTQTLIERLPKERQEQARSLAKQIDEKNMQAIISYGAAAQKQLGDFSNSMLKHVQTKDTGEIGDTLTELMDRLNETNPKDLLAEDPNIFRKIFGKVKKSIYEMQSKYQEVGAQVDKIALRLDKEKNGLLNDNLSLEQLYQKNKDFFDALNIYIAAGELKIQELQETLIPAALAKAQQTSDQMDVQIVNDLNQFMDRLEKRNHDLKLTRQMTIQQAPQIRLIQNTNQALAEKIQSSTTTAIPLWKNQIAISLTLLRQKNAVTAQRQVSETTNQLIQKNSEMLKISTIETARENERGIIDLETLQKTQEDLIETLKETLLIQQEGRQKRRQAEVELTSMENELRENLLQLTEAEKELKGF</sequence>
<dbReference type="Proteomes" id="UP001059480">
    <property type="component" value="Unassembled WGS sequence"/>
</dbReference>
<evidence type="ECO:0000256" key="3">
    <source>
        <dbReference type="SAM" id="Coils"/>
    </source>
</evidence>
<evidence type="ECO:0000313" key="4">
    <source>
        <dbReference type="EMBL" id="MCQ9210093.1"/>
    </source>
</evidence>
<dbReference type="RefSeq" id="WP_256945207.1">
    <property type="nucleotide sequence ID" value="NZ_JANHNZ010000004.1"/>
</dbReference>
<reference evidence="4" key="3">
    <citation type="journal article" date="2023" name="Microbiol. Resour. Announc.">
        <title>Draft Genome Sequence of Granulicatella sp. Strain S8, Isolated from a Marine Fish, Seriola quinqueradiata.</title>
        <authorList>
            <person name="Lee M."/>
            <person name="Farooq A."/>
            <person name="Jeong J.B."/>
            <person name="Jung M.Y."/>
        </authorList>
    </citation>
    <scope>NUCLEOTIDE SEQUENCE</scope>
    <source>
        <strain evidence="4">S8</strain>
    </source>
</reference>
<reference evidence="4" key="1">
    <citation type="submission" date="2022-07" db="EMBL/GenBank/DDBJ databases">
        <authorList>
            <person name="Jung M.-Y."/>
            <person name="Lee M."/>
        </authorList>
    </citation>
    <scope>NUCLEOTIDE SEQUENCE</scope>
    <source>
        <strain evidence="4">S8</strain>
    </source>
</reference>
<comment type="similarity">
    <text evidence="1 2">Belongs to the TelA family.</text>
</comment>
<dbReference type="InterPro" id="IPR008863">
    <property type="entry name" value="Toxic_anion-R_TelA"/>
</dbReference>
<reference evidence="4" key="2">
    <citation type="journal article" date="2023" name="Curr. Microbiol.">
        <title>Granulicatella seriolae sp. nov., a Novel Facultative Anaerobe Isolated from Yellowtail Marine Fish.</title>
        <authorList>
            <person name="Lee M."/>
            <person name="Choi Y.J."/>
            <person name="Farooq A."/>
            <person name="Jeong J.B."/>
            <person name="Jung M.Y."/>
        </authorList>
    </citation>
    <scope>NUCLEOTIDE SEQUENCE</scope>
    <source>
        <strain evidence="4">S8</strain>
    </source>
</reference>
<dbReference type="EMBL" id="JANHNZ010000004">
    <property type="protein sequence ID" value="MCQ9210093.1"/>
    <property type="molecule type" value="Genomic_DNA"/>
</dbReference>
<evidence type="ECO:0000256" key="2">
    <source>
        <dbReference type="PIRNR" id="PIRNR026508"/>
    </source>
</evidence>
<feature type="coiled-coil region" evidence="3">
    <location>
        <begin position="228"/>
        <end position="255"/>
    </location>
</feature>
<protein>
    <submittedName>
        <fullName evidence="4">Toxic anion resistance protein</fullName>
    </submittedName>
</protein>
<dbReference type="PIRSF" id="PIRSF026508">
    <property type="entry name" value="TelA"/>
    <property type="match status" value="1"/>
</dbReference>
<proteinExistence type="inferred from homology"/>
<keyword evidence="3" id="KW-0175">Coiled coil</keyword>
<feature type="coiled-coil region" evidence="3">
    <location>
        <begin position="361"/>
        <end position="395"/>
    </location>
</feature>
<dbReference type="PANTHER" id="PTHR38432:SF1">
    <property type="entry name" value="TELA-LIKE PROTEIN SAOUHSC_01408"/>
    <property type="match status" value="1"/>
</dbReference>
<evidence type="ECO:0000256" key="1">
    <source>
        <dbReference type="ARBA" id="ARBA00005541"/>
    </source>
</evidence>
<evidence type="ECO:0000313" key="5">
    <source>
        <dbReference type="Proteomes" id="UP001059480"/>
    </source>
</evidence>
<dbReference type="PANTHER" id="PTHR38432">
    <property type="entry name" value="TELA-LIKE PROTEIN SAOUHSC_01408"/>
    <property type="match status" value="1"/>
</dbReference>
<dbReference type="Pfam" id="PF05816">
    <property type="entry name" value="TelA"/>
    <property type="match status" value="1"/>
</dbReference>